<keyword evidence="2" id="KW-1185">Reference proteome</keyword>
<protein>
    <submittedName>
        <fullName evidence="1">Uncharacterized protein</fullName>
    </submittedName>
</protein>
<dbReference type="Proteomes" id="UP000322873">
    <property type="component" value="Unassembled WGS sequence"/>
</dbReference>
<proteinExistence type="predicted"/>
<dbReference type="VEuPathDB" id="FungiDB:MFRU_001g01740"/>
<gene>
    <name evidence="1" type="ORF">EYC84_005519</name>
</gene>
<sequence>MRITTPPPFWTPDAKFKHLRLAHEALASSLSSPSSANISFNTALKNAATLEEAQEVVTRGLLYILPSVLDVGSRGYGCYEEFIELCTGFSGAR</sequence>
<reference evidence="1 2" key="1">
    <citation type="submission" date="2019-06" db="EMBL/GenBank/DDBJ databases">
        <title>Genome Sequence of the Brown Rot Fungal Pathogen Monilinia fructicola.</title>
        <authorList>
            <person name="De Miccolis Angelini R.M."/>
            <person name="Landi L."/>
            <person name="Abate D."/>
            <person name="Pollastro S."/>
            <person name="Romanazzi G."/>
            <person name="Faretra F."/>
        </authorList>
    </citation>
    <scope>NUCLEOTIDE SEQUENCE [LARGE SCALE GENOMIC DNA]</scope>
    <source>
        <strain evidence="1 2">Mfrc123</strain>
    </source>
</reference>
<comment type="caution">
    <text evidence="1">The sequence shown here is derived from an EMBL/GenBank/DDBJ whole genome shotgun (WGS) entry which is preliminary data.</text>
</comment>
<dbReference type="AlphaFoldDB" id="A0A5M9JZ93"/>
<dbReference type="EMBL" id="VICG01000003">
    <property type="protein sequence ID" value="KAA8573980.1"/>
    <property type="molecule type" value="Genomic_DNA"/>
</dbReference>
<name>A0A5M9JZ93_MONFR</name>
<organism evidence="1 2">
    <name type="scientific">Monilinia fructicola</name>
    <name type="common">Brown rot fungus</name>
    <name type="synonym">Ciboria fructicola</name>
    <dbReference type="NCBI Taxonomy" id="38448"/>
    <lineage>
        <taxon>Eukaryota</taxon>
        <taxon>Fungi</taxon>
        <taxon>Dikarya</taxon>
        <taxon>Ascomycota</taxon>
        <taxon>Pezizomycotina</taxon>
        <taxon>Leotiomycetes</taxon>
        <taxon>Helotiales</taxon>
        <taxon>Sclerotiniaceae</taxon>
        <taxon>Monilinia</taxon>
    </lineage>
</organism>
<accession>A0A5M9JZ93</accession>
<evidence type="ECO:0000313" key="2">
    <source>
        <dbReference type="Proteomes" id="UP000322873"/>
    </source>
</evidence>
<evidence type="ECO:0000313" key="1">
    <source>
        <dbReference type="EMBL" id="KAA8573980.1"/>
    </source>
</evidence>